<evidence type="ECO:0000313" key="2">
    <source>
        <dbReference type="Proteomes" id="UP000254821"/>
    </source>
</evidence>
<organism evidence="1 2">
    <name type="scientific">Hafnia alvei</name>
    <dbReference type="NCBI Taxonomy" id="569"/>
    <lineage>
        <taxon>Bacteria</taxon>
        <taxon>Pseudomonadati</taxon>
        <taxon>Pseudomonadota</taxon>
        <taxon>Gammaproteobacteria</taxon>
        <taxon>Enterobacterales</taxon>
        <taxon>Hafniaceae</taxon>
        <taxon>Hafnia</taxon>
    </lineage>
</organism>
<protein>
    <submittedName>
        <fullName evidence="1">Uncharacterized protein</fullName>
    </submittedName>
</protein>
<dbReference type="Proteomes" id="UP000254821">
    <property type="component" value="Unassembled WGS sequence"/>
</dbReference>
<sequence>MASPGFIPSLRIMPVNAVRSEDTHQGIFHRQVEARRTSITLTARTATAAGYRYGVIRDVRYQ</sequence>
<evidence type="ECO:0000313" key="1">
    <source>
        <dbReference type="EMBL" id="STQ81893.1"/>
    </source>
</evidence>
<proteinExistence type="predicted"/>
<accession>A0A377PRG8</accession>
<dbReference type="AlphaFoldDB" id="A0A377PRG8"/>
<reference evidence="1 2" key="1">
    <citation type="submission" date="2018-06" db="EMBL/GenBank/DDBJ databases">
        <authorList>
            <consortium name="Pathogen Informatics"/>
            <person name="Doyle S."/>
        </authorList>
    </citation>
    <scope>NUCLEOTIDE SEQUENCE [LARGE SCALE GENOMIC DNA]</scope>
    <source>
        <strain evidence="1 2">NCTC8105</strain>
    </source>
</reference>
<gene>
    <name evidence="1" type="ORF">NCTC8105_04090</name>
</gene>
<dbReference type="EMBL" id="UGHP01000001">
    <property type="protein sequence ID" value="STQ81893.1"/>
    <property type="molecule type" value="Genomic_DNA"/>
</dbReference>
<name>A0A377PRG8_HAFAL</name>